<dbReference type="EMBL" id="SJKD01000003">
    <property type="protein sequence ID" value="TCC49974.1"/>
    <property type="molecule type" value="Genomic_DNA"/>
</dbReference>
<dbReference type="PANTHER" id="PTHR42695:SF5">
    <property type="entry name" value="GLUTAMINE AMIDOTRANSFERASE YLR126C-RELATED"/>
    <property type="match status" value="1"/>
</dbReference>
<protein>
    <submittedName>
        <fullName evidence="2">Type 1 glutamine amidotransferase</fullName>
    </submittedName>
</protein>
<dbReference type="InterPro" id="IPR029062">
    <property type="entry name" value="Class_I_gatase-like"/>
</dbReference>
<dbReference type="InterPro" id="IPR017926">
    <property type="entry name" value="GATASE"/>
</dbReference>
<dbReference type="AlphaFoldDB" id="A0A4R0JUW9"/>
<dbReference type="PROSITE" id="PS51273">
    <property type="entry name" value="GATASE_TYPE_1"/>
    <property type="match status" value="1"/>
</dbReference>
<keyword evidence="3" id="KW-1185">Reference proteome</keyword>
<dbReference type="Pfam" id="PF00117">
    <property type="entry name" value="GATase"/>
    <property type="match status" value="1"/>
</dbReference>
<gene>
    <name evidence="2" type="ORF">E0H75_16880</name>
</gene>
<comment type="caution">
    <text evidence="2">The sequence shown here is derived from an EMBL/GenBank/DDBJ whole genome shotgun (WGS) entry which is preliminary data.</text>
</comment>
<keyword evidence="2" id="KW-0315">Glutamine amidotransferase</keyword>
<dbReference type="Proteomes" id="UP000293342">
    <property type="component" value="Unassembled WGS sequence"/>
</dbReference>
<reference evidence="2 3" key="1">
    <citation type="submission" date="2019-02" db="EMBL/GenBank/DDBJ databases">
        <title>Kribbella capetownensis sp. nov. and Kribbella speibonae sp. nov., isolated from soil.</title>
        <authorList>
            <person name="Curtis S.M."/>
            <person name="Norton I."/>
            <person name="Everest G.J."/>
            <person name="Meyers P.R."/>
        </authorList>
    </citation>
    <scope>NUCLEOTIDE SEQUENCE [LARGE SCALE GENOMIC DNA]</scope>
    <source>
        <strain evidence="2 3">YM53</strain>
    </source>
</reference>
<name>A0A4R0JUW9_9ACTN</name>
<dbReference type="SUPFAM" id="SSF52317">
    <property type="entry name" value="Class I glutamine amidotransferase-like"/>
    <property type="match status" value="1"/>
</dbReference>
<accession>A0A4R0JUW9</accession>
<dbReference type="GO" id="GO:0005829">
    <property type="term" value="C:cytosol"/>
    <property type="evidence" value="ECO:0007669"/>
    <property type="project" value="TreeGrafter"/>
</dbReference>
<organism evidence="2 3">
    <name type="scientific">Kribbella capetownensis</name>
    <dbReference type="NCBI Taxonomy" id="1572659"/>
    <lineage>
        <taxon>Bacteria</taxon>
        <taxon>Bacillati</taxon>
        <taxon>Actinomycetota</taxon>
        <taxon>Actinomycetes</taxon>
        <taxon>Propionibacteriales</taxon>
        <taxon>Kribbellaceae</taxon>
        <taxon>Kribbella</taxon>
    </lineage>
</organism>
<dbReference type="GO" id="GO:0016740">
    <property type="term" value="F:transferase activity"/>
    <property type="evidence" value="ECO:0007669"/>
    <property type="project" value="UniProtKB-KW"/>
</dbReference>
<keyword evidence="2" id="KW-0808">Transferase</keyword>
<evidence type="ECO:0000313" key="3">
    <source>
        <dbReference type="Proteomes" id="UP000293342"/>
    </source>
</evidence>
<proteinExistence type="predicted"/>
<dbReference type="PANTHER" id="PTHR42695">
    <property type="entry name" value="GLUTAMINE AMIDOTRANSFERASE YLR126C-RELATED"/>
    <property type="match status" value="1"/>
</dbReference>
<evidence type="ECO:0000259" key="1">
    <source>
        <dbReference type="Pfam" id="PF00117"/>
    </source>
</evidence>
<dbReference type="CDD" id="cd01741">
    <property type="entry name" value="GATase1_1"/>
    <property type="match status" value="1"/>
</dbReference>
<feature type="domain" description="Glutamine amidotransferase" evidence="1">
    <location>
        <begin position="194"/>
        <end position="331"/>
    </location>
</feature>
<sequence length="379" mass="40262">MVTTTGSFAVRCACAPPSPGVNSTVNCGAGSACSNPANRSTAGTVPAGMNSGSYWPCALISTSSCGWTDRSPPDARALPRASRNAATMPLPKVKFTSPTTALTNPLIGSIRTPPATQYRGTTARYGAVRCAASGISLGLVSSPATRHTKTVLIIENDPGSGPGRLLDWLEGRGFSPVVIRAWDGEPIPEGIDDHAALILLGGGMLPDADDAKPWLKAERELLRTTTEQDQAPVLGICLGAQLIAHTFGGEVRGKYGLPEKGVTELRLLPGAEDDPLLAGLPSTVRAIESHQDQITRLPADAVLLMSSERCPNQMLRIGRSWGVQFHPEVAAERVRRWNPETLRSWGFVPEEVVAGAEEHEAELDQTWSAVFGRFLDLAD</sequence>
<dbReference type="InterPro" id="IPR044992">
    <property type="entry name" value="ChyE-like"/>
</dbReference>
<evidence type="ECO:0000313" key="2">
    <source>
        <dbReference type="EMBL" id="TCC49974.1"/>
    </source>
</evidence>
<dbReference type="Gene3D" id="3.40.50.880">
    <property type="match status" value="1"/>
</dbReference>